<dbReference type="GO" id="GO:0004823">
    <property type="term" value="F:leucine-tRNA ligase activity"/>
    <property type="evidence" value="ECO:0007669"/>
    <property type="project" value="UniProtKB-EC"/>
</dbReference>
<evidence type="ECO:0000256" key="2">
    <source>
        <dbReference type="ARBA" id="ARBA00013164"/>
    </source>
</evidence>
<dbReference type="AlphaFoldDB" id="M7TRF4"/>
<dbReference type="KEGG" id="ela:UCREL1_419"/>
<evidence type="ECO:0000256" key="6">
    <source>
        <dbReference type="ARBA" id="ARBA00022917"/>
    </source>
</evidence>
<feature type="domain" description="Aminoacyl-tRNA synthetase class Ia" evidence="11">
    <location>
        <begin position="404"/>
        <end position="443"/>
    </location>
</feature>
<evidence type="ECO:0000259" key="11">
    <source>
        <dbReference type="Pfam" id="PF00133"/>
    </source>
</evidence>
<dbReference type="GO" id="GO:0006429">
    <property type="term" value="P:leucyl-tRNA aminoacylation"/>
    <property type="evidence" value="ECO:0007669"/>
    <property type="project" value="InterPro"/>
</dbReference>
<sequence>MYILAMFPYPSGNLHLGHLRVYTIADVVARYHVLQGRNVLLPMGWDAFGLPAENAAIERGIDPAEWTKDNMAKMKEQLQQMNAIFDWTREIATCDPEFYKHTQKIFLLLLKHGLVSQKKATVNWDPVENTVLANEQVDADGRSWRSGAVVEQRELEQWFLHITEFKESLLRDLKILGENDAWPEKVLGMQRNWLGRSDGAYYRFPASPVSSKIQVENFEIFTTRPETIFAAQFLAISPNSQLADELAKEDPDLPKRDTDTMDTFMDSSWYYMRFPDPHNLSLPISEEAAKKYLPVDIYVGGVEHAILHLLYSRFVYKAVMGLLYPTQPGTKEDAELETFDRKALATQSDQEPFKRLITQEMVYGTTYTDPDSGRFLKPDEVDLSDPSSPKIAASGREPLVSFEKMSKSKHNGVDPGSFISKYGADATRAHILFQAPVGDVLNWDEHKIAGITRWLHRVYKLALSLTSSEKRADWDAMQHFSKAASAGEDSEIINSKDHAAQHAIDSDIWRTTQNTIISVTKSMEKIYPLNTAISDLTNLTNVLVKTSATASEPVKVAATAHLLRMLAPIAPAVAEECWSLLYPPPSRNMLFEPQQQQQPHGEKTWPVPDGSLSLLHSDTVRCAVKVNGRLRCVVEIPASPPADVLQKGDKDGGGGGSEFERWITDEILKDPKAREKLGDGAMFDIRKAKKVFPVSGGRMVSYVLE</sequence>
<evidence type="ECO:0000256" key="4">
    <source>
        <dbReference type="ARBA" id="ARBA00022741"/>
    </source>
</evidence>
<dbReference type="CDD" id="cd00812">
    <property type="entry name" value="LeuRS_core"/>
    <property type="match status" value="1"/>
</dbReference>
<keyword evidence="5 10" id="KW-0067">ATP-binding</keyword>
<evidence type="ECO:0000256" key="8">
    <source>
        <dbReference type="ARBA" id="ARBA00030520"/>
    </source>
</evidence>
<comment type="similarity">
    <text evidence="1 10">Belongs to the class-I aminoacyl-tRNA synthetase family.</text>
</comment>
<dbReference type="Gene3D" id="1.10.730.10">
    <property type="entry name" value="Isoleucyl-tRNA Synthetase, Domain 1"/>
    <property type="match status" value="1"/>
</dbReference>
<dbReference type="InterPro" id="IPR013155">
    <property type="entry name" value="M/V/L/I-tRNA-synth_anticd-bd"/>
</dbReference>
<dbReference type="GO" id="GO:0005524">
    <property type="term" value="F:ATP binding"/>
    <property type="evidence" value="ECO:0007669"/>
    <property type="project" value="UniProtKB-KW"/>
</dbReference>
<dbReference type="EMBL" id="KB705436">
    <property type="protein sequence ID" value="EMR72551.1"/>
    <property type="molecule type" value="Genomic_DNA"/>
</dbReference>
<dbReference type="EC" id="6.1.1.4" evidence="2"/>
<dbReference type="FunFam" id="3.40.50.620:FF:000003">
    <property type="entry name" value="Leucine--tRNA ligase"/>
    <property type="match status" value="1"/>
</dbReference>
<dbReference type="OrthoDB" id="15954at2759"/>
<keyword evidence="7 10" id="KW-0030">Aminoacyl-tRNA synthetase</keyword>
<dbReference type="GO" id="GO:0005739">
    <property type="term" value="C:mitochondrion"/>
    <property type="evidence" value="ECO:0007669"/>
    <property type="project" value="TreeGrafter"/>
</dbReference>
<keyword evidence="14" id="KW-1185">Reference proteome</keyword>
<feature type="domain" description="Aminoacyl-tRNA synthetase class Ia" evidence="11">
    <location>
        <begin position="8"/>
        <end position="303"/>
    </location>
</feature>
<evidence type="ECO:0000313" key="13">
    <source>
        <dbReference type="EMBL" id="EMR72551.1"/>
    </source>
</evidence>
<dbReference type="InterPro" id="IPR009080">
    <property type="entry name" value="tRNAsynth_Ia_anticodon-bd"/>
</dbReference>
<evidence type="ECO:0000256" key="5">
    <source>
        <dbReference type="ARBA" id="ARBA00022840"/>
    </source>
</evidence>
<dbReference type="InterPro" id="IPR009008">
    <property type="entry name" value="Val/Leu/Ile-tRNA-synth_edit"/>
</dbReference>
<dbReference type="GO" id="GO:0002161">
    <property type="term" value="F:aminoacyl-tRNA deacylase activity"/>
    <property type="evidence" value="ECO:0007669"/>
    <property type="project" value="InterPro"/>
</dbReference>
<evidence type="ECO:0000256" key="7">
    <source>
        <dbReference type="ARBA" id="ARBA00023146"/>
    </source>
</evidence>
<dbReference type="SUPFAM" id="SSF50677">
    <property type="entry name" value="ValRS/IleRS/LeuRS editing domain"/>
    <property type="match status" value="1"/>
</dbReference>
<dbReference type="PANTHER" id="PTHR43740">
    <property type="entry name" value="LEUCYL-TRNA SYNTHETASE"/>
    <property type="match status" value="1"/>
</dbReference>
<keyword evidence="3 10" id="KW-0436">Ligase</keyword>
<dbReference type="PROSITE" id="PS00178">
    <property type="entry name" value="AA_TRNA_LIGASE_I"/>
    <property type="match status" value="1"/>
</dbReference>
<evidence type="ECO:0000256" key="10">
    <source>
        <dbReference type="RuleBase" id="RU363035"/>
    </source>
</evidence>
<dbReference type="Gene3D" id="3.40.50.620">
    <property type="entry name" value="HUPs"/>
    <property type="match status" value="1"/>
</dbReference>
<dbReference type="InterPro" id="IPR002302">
    <property type="entry name" value="Leu-tRNA-ligase"/>
</dbReference>
<dbReference type="InterPro" id="IPR002300">
    <property type="entry name" value="aa-tRNA-synth_Ia"/>
</dbReference>
<protein>
    <recommendedName>
        <fullName evidence="2">leucine--tRNA ligase</fullName>
        <ecNumber evidence="2">6.1.1.4</ecNumber>
    </recommendedName>
    <alternativeName>
        <fullName evidence="8">Leucyl-tRNA synthetase</fullName>
    </alternativeName>
</protein>
<dbReference type="InterPro" id="IPR014729">
    <property type="entry name" value="Rossmann-like_a/b/a_fold"/>
</dbReference>
<accession>M7TRF4</accession>
<evidence type="ECO:0000256" key="9">
    <source>
        <dbReference type="ARBA" id="ARBA00047469"/>
    </source>
</evidence>
<dbReference type="GO" id="GO:0032543">
    <property type="term" value="P:mitochondrial translation"/>
    <property type="evidence" value="ECO:0007669"/>
    <property type="project" value="TreeGrafter"/>
</dbReference>
<dbReference type="InterPro" id="IPR001412">
    <property type="entry name" value="aa-tRNA-synth_I_CS"/>
</dbReference>
<keyword evidence="6 10" id="KW-0648">Protein biosynthesis</keyword>
<evidence type="ECO:0000313" key="14">
    <source>
        <dbReference type="Proteomes" id="UP000012174"/>
    </source>
</evidence>
<dbReference type="Pfam" id="PF00133">
    <property type="entry name" value="tRNA-synt_1"/>
    <property type="match status" value="2"/>
</dbReference>
<dbReference type="SUPFAM" id="SSF47323">
    <property type="entry name" value="Anticodon-binding domain of a subclass of class I aminoacyl-tRNA synthetases"/>
    <property type="match status" value="1"/>
</dbReference>
<dbReference type="PRINTS" id="PR00985">
    <property type="entry name" value="TRNASYNTHLEU"/>
</dbReference>
<evidence type="ECO:0000256" key="3">
    <source>
        <dbReference type="ARBA" id="ARBA00022598"/>
    </source>
</evidence>
<name>M7TRF4_EUTLA</name>
<dbReference type="Pfam" id="PF08264">
    <property type="entry name" value="Anticodon_1"/>
    <property type="match status" value="1"/>
</dbReference>
<dbReference type="SUPFAM" id="SSF52374">
    <property type="entry name" value="Nucleotidylyl transferase"/>
    <property type="match status" value="1"/>
</dbReference>
<feature type="domain" description="Methionyl/Valyl/Leucyl/Isoleucyl-tRNA synthetase anticodon-binding" evidence="12">
    <location>
        <begin position="505"/>
        <end position="644"/>
    </location>
</feature>
<gene>
    <name evidence="13" type="ORF">UCREL1_419</name>
</gene>
<dbReference type="Proteomes" id="UP000012174">
    <property type="component" value="Unassembled WGS sequence"/>
</dbReference>
<dbReference type="STRING" id="1287681.M7TRF4"/>
<evidence type="ECO:0000256" key="1">
    <source>
        <dbReference type="ARBA" id="ARBA00005594"/>
    </source>
</evidence>
<keyword evidence="4 10" id="KW-0547">Nucleotide-binding</keyword>
<organism evidence="13 14">
    <name type="scientific">Eutypa lata (strain UCR-EL1)</name>
    <name type="common">Grapevine dieback disease fungus</name>
    <name type="synonym">Eutypa armeniacae</name>
    <dbReference type="NCBI Taxonomy" id="1287681"/>
    <lineage>
        <taxon>Eukaryota</taxon>
        <taxon>Fungi</taxon>
        <taxon>Dikarya</taxon>
        <taxon>Ascomycota</taxon>
        <taxon>Pezizomycotina</taxon>
        <taxon>Sordariomycetes</taxon>
        <taxon>Xylariomycetidae</taxon>
        <taxon>Xylariales</taxon>
        <taxon>Diatrypaceae</taxon>
        <taxon>Eutypa</taxon>
    </lineage>
</organism>
<dbReference type="HOGENOM" id="CLU_004427_2_0_1"/>
<proteinExistence type="inferred from homology"/>
<dbReference type="eggNOG" id="KOG0435">
    <property type="taxonomic scope" value="Eukaryota"/>
</dbReference>
<dbReference type="FunFam" id="1.10.730.10:FF:000002">
    <property type="entry name" value="Leucine--tRNA ligase"/>
    <property type="match status" value="1"/>
</dbReference>
<reference evidence="14" key="1">
    <citation type="journal article" date="2013" name="Genome Announc.">
        <title>Draft genome sequence of the grapevine dieback fungus Eutypa lata UCR-EL1.</title>
        <authorList>
            <person name="Blanco-Ulate B."/>
            <person name="Rolshausen P.E."/>
            <person name="Cantu D."/>
        </authorList>
    </citation>
    <scope>NUCLEOTIDE SEQUENCE [LARGE SCALE GENOMIC DNA]</scope>
    <source>
        <strain evidence="14">UCR-EL1</strain>
    </source>
</reference>
<comment type="catalytic activity">
    <reaction evidence="9">
        <text>tRNA(Leu) + L-leucine + ATP = L-leucyl-tRNA(Leu) + AMP + diphosphate</text>
        <dbReference type="Rhea" id="RHEA:11688"/>
        <dbReference type="Rhea" id="RHEA-COMP:9613"/>
        <dbReference type="Rhea" id="RHEA-COMP:9622"/>
        <dbReference type="ChEBI" id="CHEBI:30616"/>
        <dbReference type="ChEBI" id="CHEBI:33019"/>
        <dbReference type="ChEBI" id="CHEBI:57427"/>
        <dbReference type="ChEBI" id="CHEBI:78442"/>
        <dbReference type="ChEBI" id="CHEBI:78494"/>
        <dbReference type="ChEBI" id="CHEBI:456215"/>
        <dbReference type="EC" id="6.1.1.4"/>
    </reaction>
</comment>
<evidence type="ECO:0000259" key="12">
    <source>
        <dbReference type="Pfam" id="PF08264"/>
    </source>
</evidence>
<dbReference type="PANTHER" id="PTHR43740:SF2">
    <property type="entry name" value="LEUCINE--TRNA LIGASE, MITOCHONDRIAL"/>
    <property type="match status" value="1"/>
</dbReference>